<evidence type="ECO:0000256" key="1">
    <source>
        <dbReference type="SAM" id="MobiDB-lite"/>
    </source>
</evidence>
<evidence type="ECO:0000313" key="2">
    <source>
        <dbReference type="EMBL" id="EMS56656.1"/>
    </source>
</evidence>
<accession>M7ZAK1</accession>
<dbReference type="EMBL" id="KD155511">
    <property type="protein sequence ID" value="EMS56656.1"/>
    <property type="molecule type" value="Genomic_DNA"/>
</dbReference>
<sequence length="58" mass="6199">MPINEKKGEEQDQGGFTGGAEVEGCSHGMVVLFQASTDRAALHSTRRQGRPTIQILTG</sequence>
<organism evidence="2">
    <name type="scientific">Triticum urartu</name>
    <name type="common">Red wild einkorn</name>
    <name type="synonym">Crithodium urartu</name>
    <dbReference type="NCBI Taxonomy" id="4572"/>
    <lineage>
        <taxon>Eukaryota</taxon>
        <taxon>Viridiplantae</taxon>
        <taxon>Streptophyta</taxon>
        <taxon>Embryophyta</taxon>
        <taxon>Tracheophyta</taxon>
        <taxon>Spermatophyta</taxon>
        <taxon>Magnoliopsida</taxon>
        <taxon>Liliopsida</taxon>
        <taxon>Poales</taxon>
        <taxon>Poaceae</taxon>
        <taxon>BOP clade</taxon>
        <taxon>Pooideae</taxon>
        <taxon>Triticodae</taxon>
        <taxon>Triticeae</taxon>
        <taxon>Triticinae</taxon>
        <taxon>Triticum</taxon>
    </lineage>
</organism>
<dbReference type="AlphaFoldDB" id="M7ZAK1"/>
<gene>
    <name evidence="2" type="ORF">TRIUR3_22650</name>
</gene>
<feature type="region of interest" description="Disordered" evidence="1">
    <location>
        <begin position="1"/>
        <end position="21"/>
    </location>
</feature>
<reference evidence="2" key="1">
    <citation type="journal article" date="2013" name="Nature">
        <title>Draft genome of the wheat A-genome progenitor Triticum urartu.</title>
        <authorList>
            <person name="Ling H.Q."/>
            <person name="Zhao S."/>
            <person name="Liu D."/>
            <person name="Wang J."/>
            <person name="Sun H."/>
            <person name="Zhang C."/>
            <person name="Fan H."/>
            <person name="Li D."/>
            <person name="Dong L."/>
            <person name="Tao Y."/>
            <person name="Gao C."/>
            <person name="Wu H."/>
            <person name="Li Y."/>
            <person name="Cui Y."/>
            <person name="Guo X."/>
            <person name="Zheng S."/>
            <person name="Wang B."/>
            <person name="Yu K."/>
            <person name="Liang Q."/>
            <person name="Yang W."/>
            <person name="Lou X."/>
            <person name="Chen J."/>
            <person name="Feng M."/>
            <person name="Jian J."/>
            <person name="Zhang X."/>
            <person name="Luo G."/>
            <person name="Jiang Y."/>
            <person name="Liu J."/>
            <person name="Wang Z."/>
            <person name="Sha Y."/>
            <person name="Zhang B."/>
            <person name="Wu H."/>
            <person name="Tang D."/>
            <person name="Shen Q."/>
            <person name="Xue P."/>
            <person name="Zou S."/>
            <person name="Wang X."/>
            <person name="Liu X."/>
            <person name="Wang F."/>
            <person name="Yang Y."/>
            <person name="An X."/>
            <person name="Dong Z."/>
            <person name="Zhang K."/>
            <person name="Zhang X."/>
            <person name="Luo M.C."/>
            <person name="Dvorak J."/>
            <person name="Tong Y."/>
            <person name="Wang J."/>
            <person name="Yang H."/>
            <person name="Li Z."/>
            <person name="Wang D."/>
            <person name="Zhang A."/>
            <person name="Wang J."/>
        </authorList>
    </citation>
    <scope>NUCLEOTIDE SEQUENCE</scope>
</reference>
<name>M7ZAK1_TRIUA</name>
<proteinExistence type="predicted"/>
<feature type="compositionally biased region" description="Basic and acidic residues" evidence="1">
    <location>
        <begin position="1"/>
        <end position="10"/>
    </location>
</feature>
<protein>
    <submittedName>
        <fullName evidence="2">Uncharacterized protein</fullName>
    </submittedName>
</protein>